<accession>A0A8E2AXH3</accession>
<reference evidence="1 2" key="1">
    <citation type="submission" date="2016-07" db="EMBL/GenBank/DDBJ databases">
        <title>Draft genome of the white-rot fungus Obba rivulosa 3A-2.</title>
        <authorList>
            <consortium name="DOE Joint Genome Institute"/>
            <person name="Miettinen O."/>
            <person name="Riley R."/>
            <person name="Acob R."/>
            <person name="Barry K."/>
            <person name="Cullen D."/>
            <person name="De Vries R."/>
            <person name="Hainaut M."/>
            <person name="Hatakka A."/>
            <person name="Henrissat B."/>
            <person name="Hilden K."/>
            <person name="Kuo R."/>
            <person name="Labutti K."/>
            <person name="Lipzen A."/>
            <person name="Makela M.R."/>
            <person name="Sandor L."/>
            <person name="Spatafora J.W."/>
            <person name="Grigoriev I.V."/>
            <person name="Hibbett D.S."/>
        </authorList>
    </citation>
    <scope>NUCLEOTIDE SEQUENCE [LARGE SCALE GENOMIC DNA]</scope>
    <source>
        <strain evidence="1 2">3A-2</strain>
    </source>
</reference>
<organism evidence="1 2">
    <name type="scientific">Obba rivulosa</name>
    <dbReference type="NCBI Taxonomy" id="1052685"/>
    <lineage>
        <taxon>Eukaryota</taxon>
        <taxon>Fungi</taxon>
        <taxon>Dikarya</taxon>
        <taxon>Basidiomycota</taxon>
        <taxon>Agaricomycotina</taxon>
        <taxon>Agaricomycetes</taxon>
        <taxon>Polyporales</taxon>
        <taxon>Gelatoporiaceae</taxon>
        <taxon>Obba</taxon>
    </lineage>
</organism>
<sequence length="169" mass="19306">MDRTSGMNSGYRPEISECTLLPLALSTDEKASKSDVKGVKALKSKTDIFLMQVLEVELFFRRTSSSYTSVDSSWNCWRASGDKKESSYIIILKGGVDKPTFRLAARASNPHLRHPDCLHAHAREYGEVRAHPQLAMCRGHYMHGHYMHAVWIRVLTSTSRIRYKRSDFQ</sequence>
<dbReference type="Proteomes" id="UP000250043">
    <property type="component" value="Unassembled WGS sequence"/>
</dbReference>
<evidence type="ECO:0000313" key="2">
    <source>
        <dbReference type="Proteomes" id="UP000250043"/>
    </source>
</evidence>
<dbReference type="AlphaFoldDB" id="A0A8E2AXH3"/>
<keyword evidence="2" id="KW-1185">Reference proteome</keyword>
<gene>
    <name evidence="1" type="ORF">OBBRIDRAFT_802630</name>
</gene>
<protein>
    <submittedName>
        <fullName evidence="1">Uncharacterized protein</fullName>
    </submittedName>
</protein>
<proteinExistence type="predicted"/>
<dbReference type="EMBL" id="KV722370">
    <property type="protein sequence ID" value="OCH92346.1"/>
    <property type="molecule type" value="Genomic_DNA"/>
</dbReference>
<evidence type="ECO:0000313" key="1">
    <source>
        <dbReference type="EMBL" id="OCH92346.1"/>
    </source>
</evidence>
<name>A0A8E2AXH3_9APHY</name>